<protein>
    <submittedName>
        <fullName evidence="3">Uncharacterized protein</fullName>
    </submittedName>
</protein>
<keyword evidence="2" id="KW-1133">Transmembrane helix</keyword>
<keyword evidence="2" id="KW-0812">Transmembrane</keyword>
<feature type="transmembrane region" description="Helical" evidence="2">
    <location>
        <begin position="155"/>
        <end position="176"/>
    </location>
</feature>
<feature type="transmembrane region" description="Helical" evidence="2">
    <location>
        <begin position="38"/>
        <end position="60"/>
    </location>
</feature>
<proteinExistence type="predicted"/>
<reference evidence="3" key="1">
    <citation type="submission" date="2021-08" db="EMBL/GenBank/DDBJ databases">
        <title>Chromosome-Level Trichoderma cornu-damae using Hi-C Data.</title>
        <authorList>
            <person name="Kim C.S."/>
        </authorList>
    </citation>
    <scope>NUCLEOTIDE SEQUENCE</scope>
    <source>
        <strain evidence="3">KA19-0412C</strain>
    </source>
</reference>
<dbReference type="AlphaFoldDB" id="A0A9P8TWE9"/>
<evidence type="ECO:0000256" key="1">
    <source>
        <dbReference type="SAM" id="MobiDB-lite"/>
    </source>
</evidence>
<comment type="caution">
    <text evidence="3">The sequence shown here is derived from an EMBL/GenBank/DDBJ whole genome shotgun (WGS) entry which is preliminary data.</text>
</comment>
<name>A0A9P8TWE9_9HYPO</name>
<feature type="transmembrane region" description="Helical" evidence="2">
    <location>
        <begin position="188"/>
        <end position="209"/>
    </location>
</feature>
<dbReference type="OrthoDB" id="4895388at2759"/>
<feature type="region of interest" description="Disordered" evidence="1">
    <location>
        <begin position="250"/>
        <end position="272"/>
    </location>
</feature>
<evidence type="ECO:0000313" key="4">
    <source>
        <dbReference type="Proteomes" id="UP000827724"/>
    </source>
</evidence>
<evidence type="ECO:0000313" key="3">
    <source>
        <dbReference type="EMBL" id="KAH6610506.1"/>
    </source>
</evidence>
<gene>
    <name evidence="3" type="ORF">Trco_000526</name>
</gene>
<dbReference type="PANTHER" id="PTHR35179">
    <property type="entry name" value="PROTEIN CBG02620"/>
    <property type="match status" value="1"/>
</dbReference>
<dbReference type="Proteomes" id="UP000827724">
    <property type="component" value="Unassembled WGS sequence"/>
</dbReference>
<feature type="transmembrane region" description="Helical" evidence="2">
    <location>
        <begin position="72"/>
        <end position="90"/>
    </location>
</feature>
<organism evidence="3 4">
    <name type="scientific">Trichoderma cornu-damae</name>
    <dbReference type="NCBI Taxonomy" id="654480"/>
    <lineage>
        <taxon>Eukaryota</taxon>
        <taxon>Fungi</taxon>
        <taxon>Dikarya</taxon>
        <taxon>Ascomycota</taxon>
        <taxon>Pezizomycotina</taxon>
        <taxon>Sordariomycetes</taxon>
        <taxon>Hypocreomycetidae</taxon>
        <taxon>Hypocreales</taxon>
        <taxon>Hypocreaceae</taxon>
        <taxon>Trichoderma</taxon>
    </lineage>
</organism>
<feature type="transmembrane region" description="Helical" evidence="2">
    <location>
        <begin position="6"/>
        <end position="26"/>
    </location>
</feature>
<keyword evidence="2" id="KW-0472">Membrane</keyword>
<sequence length="328" mass="37204">MAVIQLASLYFGTFIGVFVFAFAKIIHQTHTIWTRTRSLLNAYLFFIWIEALVNLIWAVITYLYLCGIIPESLSFFLGTVILWAIQTQLLPQIIANRVSLILTNHRTARNLKLGLAIVIGCVNGAVFYIWTVAQLPTASRFQVVMNNWSEHIEKSFFLIVDLALNLYFLYLVRFRLIQDGLNKYWKLFNFNVGIVFLSTSMDILLLGFLSLPDHYLYIQFAPLAYIVKLYIELLMAILISKIVRSNTNRRPDLHNRSTNHNTTDPTNHVTSRVVITGPAPKADDGLARQGSSGSEVCLTTYNGDNGIMRTIETTVVVYEAEDSHSSIV</sequence>
<dbReference type="PANTHER" id="PTHR35179:SF1">
    <property type="entry name" value="INTEGRAL MEMBRANE PROTEIN"/>
    <property type="match status" value="1"/>
</dbReference>
<dbReference type="EMBL" id="JAIWOZ010000001">
    <property type="protein sequence ID" value="KAH6610506.1"/>
    <property type="molecule type" value="Genomic_DNA"/>
</dbReference>
<feature type="compositionally biased region" description="Polar residues" evidence="1">
    <location>
        <begin position="256"/>
        <end position="270"/>
    </location>
</feature>
<feature type="transmembrane region" description="Helical" evidence="2">
    <location>
        <begin position="215"/>
        <end position="240"/>
    </location>
</feature>
<accession>A0A9P8TWE9</accession>
<evidence type="ECO:0000256" key="2">
    <source>
        <dbReference type="SAM" id="Phobius"/>
    </source>
</evidence>
<feature type="transmembrane region" description="Helical" evidence="2">
    <location>
        <begin position="111"/>
        <end position="135"/>
    </location>
</feature>
<keyword evidence="4" id="KW-1185">Reference proteome</keyword>